<keyword evidence="2" id="KW-1185">Reference proteome</keyword>
<proteinExistence type="predicted"/>
<reference evidence="1 2" key="1">
    <citation type="submission" date="2018-11" db="EMBL/GenBank/DDBJ databases">
        <title>Genomic Encyclopedia of Type Strains, Phase IV (KMG-IV): sequencing the most valuable type-strain genomes for metagenomic binning, comparative biology and taxonomic classification.</title>
        <authorList>
            <person name="Goeker M."/>
        </authorList>
    </citation>
    <scope>NUCLEOTIDE SEQUENCE [LARGE SCALE GENOMIC DNA]</scope>
    <source>
        <strain evidence="1 2">DSM 26537</strain>
    </source>
</reference>
<accession>A0A3N1XN94</accession>
<dbReference type="AlphaFoldDB" id="A0A3N1XN94"/>
<gene>
    <name evidence="1" type="ORF">EDD66_105109</name>
</gene>
<comment type="caution">
    <text evidence="1">The sequence shown here is derived from an EMBL/GenBank/DDBJ whole genome shotgun (WGS) entry which is preliminary data.</text>
</comment>
<organism evidence="1 2">
    <name type="scientific">Mobilisporobacter senegalensis</name>
    <dbReference type="NCBI Taxonomy" id="1329262"/>
    <lineage>
        <taxon>Bacteria</taxon>
        <taxon>Bacillati</taxon>
        <taxon>Bacillota</taxon>
        <taxon>Clostridia</taxon>
        <taxon>Lachnospirales</taxon>
        <taxon>Lachnospiraceae</taxon>
        <taxon>Mobilisporobacter</taxon>
    </lineage>
</organism>
<protein>
    <submittedName>
        <fullName evidence="1">Uncharacterized protein</fullName>
    </submittedName>
</protein>
<dbReference type="Proteomes" id="UP000273083">
    <property type="component" value="Unassembled WGS sequence"/>
</dbReference>
<sequence length="121" mass="14523">MTYKGREFIDNIREFFEENDNWQDTTKYEVIERFPLYGERRYTLYNLLCEIDGLGKDEMVVFYDAEDVLIEDITRVLNMFLVTSVKKVSYECKFGNEHIVKFKFSDGYIEIREAKANKRIA</sequence>
<name>A0A3N1XN94_9FIRM</name>
<evidence type="ECO:0000313" key="2">
    <source>
        <dbReference type="Proteomes" id="UP000273083"/>
    </source>
</evidence>
<evidence type="ECO:0000313" key="1">
    <source>
        <dbReference type="EMBL" id="ROR28170.1"/>
    </source>
</evidence>
<dbReference type="RefSeq" id="WP_123609351.1">
    <property type="nucleotide sequence ID" value="NZ_RJVG01000005.1"/>
</dbReference>
<dbReference type="EMBL" id="RJVG01000005">
    <property type="protein sequence ID" value="ROR28170.1"/>
    <property type="molecule type" value="Genomic_DNA"/>
</dbReference>